<gene>
    <name evidence="2" type="ORF">HNP81_004827</name>
</gene>
<evidence type="ECO:0000256" key="1">
    <source>
        <dbReference type="SAM" id="MobiDB-lite"/>
    </source>
</evidence>
<dbReference type="RefSeq" id="WP_182504151.1">
    <property type="nucleotide sequence ID" value="NZ_JACJHX010000040.1"/>
</dbReference>
<evidence type="ECO:0000313" key="2">
    <source>
        <dbReference type="EMBL" id="MBA9029415.1"/>
    </source>
</evidence>
<dbReference type="EMBL" id="JACJHX010000040">
    <property type="protein sequence ID" value="MBA9029415.1"/>
    <property type="molecule type" value="Genomic_DNA"/>
</dbReference>
<keyword evidence="3" id="KW-1185">Reference proteome</keyword>
<proteinExistence type="predicted"/>
<comment type="caution">
    <text evidence="2">The sequence shown here is derived from an EMBL/GenBank/DDBJ whole genome shotgun (WGS) entry which is preliminary data.</text>
</comment>
<evidence type="ECO:0008006" key="4">
    <source>
        <dbReference type="Google" id="ProtNLM"/>
    </source>
</evidence>
<evidence type="ECO:0000313" key="3">
    <source>
        <dbReference type="Proteomes" id="UP000626697"/>
    </source>
</evidence>
<feature type="region of interest" description="Disordered" evidence="1">
    <location>
        <begin position="1"/>
        <end position="24"/>
    </location>
</feature>
<dbReference type="Proteomes" id="UP000626697">
    <property type="component" value="Unassembled WGS sequence"/>
</dbReference>
<reference evidence="2 3" key="1">
    <citation type="submission" date="2020-08" db="EMBL/GenBank/DDBJ databases">
        <title>Genomic Encyclopedia of Type Strains, Phase IV (KMG-IV): sequencing the most valuable type-strain genomes for metagenomic binning, comparative biology and taxonomic classification.</title>
        <authorList>
            <person name="Goeker M."/>
        </authorList>
    </citation>
    <scope>NUCLEOTIDE SEQUENCE [LARGE SCALE GENOMIC DNA]</scope>
    <source>
        <strain evidence="2 3">DSM 105481</strain>
    </source>
</reference>
<name>A0ABR6CXS3_9BACI</name>
<sequence length="136" mass="15469">MRREKQINPILSAPPKTDSQTSERKIRADKLHDIKIPISAVVDSILRRESRKRWGGSKTAIGTDILKYGLENIFMYPAVEYKQQEKTVHCKVDQATFMKIADLADIWGCSIRKAAHRVFTESLKKKQLGSVTNGEI</sequence>
<accession>A0ABR6CXS3</accession>
<organism evidence="2 3">
    <name type="scientific">Peribacillus huizhouensis</name>
    <dbReference type="NCBI Taxonomy" id="1501239"/>
    <lineage>
        <taxon>Bacteria</taxon>
        <taxon>Bacillati</taxon>
        <taxon>Bacillota</taxon>
        <taxon>Bacilli</taxon>
        <taxon>Bacillales</taxon>
        <taxon>Bacillaceae</taxon>
        <taxon>Peribacillus</taxon>
    </lineage>
</organism>
<protein>
    <recommendedName>
        <fullName evidence="4">Mor transcription activator domain-containing protein</fullName>
    </recommendedName>
</protein>